<dbReference type="Gene3D" id="2.60.40.10">
    <property type="entry name" value="Immunoglobulins"/>
    <property type="match status" value="3"/>
</dbReference>
<keyword evidence="2" id="KW-0812">Transmembrane</keyword>
<dbReference type="InterPro" id="IPR036179">
    <property type="entry name" value="Ig-like_dom_sf"/>
</dbReference>
<protein>
    <recommendedName>
        <fullName evidence="3">Ig-like domain-containing protein</fullName>
    </recommendedName>
</protein>
<keyword evidence="2" id="KW-1133">Transmembrane helix</keyword>
<keyword evidence="2" id="KW-0472">Membrane</keyword>
<dbReference type="SUPFAM" id="SSF48726">
    <property type="entry name" value="Immunoglobulin"/>
    <property type="match status" value="1"/>
</dbReference>
<reference evidence="4 5" key="1">
    <citation type="submission" date="2020-06" db="EMBL/GenBank/DDBJ databases">
        <authorList>
            <person name="Li R."/>
            <person name="Bekaert M."/>
        </authorList>
    </citation>
    <scope>NUCLEOTIDE SEQUENCE [LARGE SCALE GENOMIC DNA]</scope>
    <source>
        <strain evidence="5">wild</strain>
    </source>
</reference>
<dbReference type="SUPFAM" id="SSF49265">
    <property type="entry name" value="Fibronectin type III"/>
    <property type="match status" value="1"/>
</dbReference>
<dbReference type="AlphaFoldDB" id="A0A6J8CB06"/>
<feature type="transmembrane region" description="Helical" evidence="2">
    <location>
        <begin position="688"/>
        <end position="709"/>
    </location>
</feature>
<dbReference type="PANTHER" id="PTHR46013:SF4">
    <property type="entry name" value="B-CELL RECEPTOR CD22-RELATED"/>
    <property type="match status" value="1"/>
</dbReference>
<dbReference type="Proteomes" id="UP000507470">
    <property type="component" value="Unassembled WGS sequence"/>
</dbReference>
<dbReference type="EMBL" id="CACVKT020004886">
    <property type="protein sequence ID" value="CAC5392017.1"/>
    <property type="molecule type" value="Genomic_DNA"/>
</dbReference>
<dbReference type="InterPro" id="IPR007110">
    <property type="entry name" value="Ig-like_dom"/>
</dbReference>
<proteinExistence type="predicted"/>
<feature type="domain" description="Ig-like" evidence="3">
    <location>
        <begin position="237"/>
        <end position="323"/>
    </location>
</feature>
<name>A0A6J8CB06_MYTCO</name>
<accession>A0A6J8CB06</accession>
<evidence type="ECO:0000313" key="5">
    <source>
        <dbReference type="Proteomes" id="UP000507470"/>
    </source>
</evidence>
<dbReference type="PROSITE" id="PS50835">
    <property type="entry name" value="IG_LIKE"/>
    <property type="match status" value="1"/>
</dbReference>
<dbReference type="InterPro" id="IPR036116">
    <property type="entry name" value="FN3_sf"/>
</dbReference>
<gene>
    <name evidence="4" type="ORF">MCOR_26983</name>
</gene>
<evidence type="ECO:0000256" key="2">
    <source>
        <dbReference type="SAM" id="Phobius"/>
    </source>
</evidence>
<organism evidence="4 5">
    <name type="scientific">Mytilus coruscus</name>
    <name type="common">Sea mussel</name>
    <dbReference type="NCBI Taxonomy" id="42192"/>
    <lineage>
        <taxon>Eukaryota</taxon>
        <taxon>Metazoa</taxon>
        <taxon>Spiralia</taxon>
        <taxon>Lophotrochozoa</taxon>
        <taxon>Mollusca</taxon>
        <taxon>Bivalvia</taxon>
        <taxon>Autobranchia</taxon>
        <taxon>Pteriomorphia</taxon>
        <taxon>Mytilida</taxon>
        <taxon>Mytiloidea</taxon>
        <taxon>Mytilidae</taxon>
        <taxon>Mytilinae</taxon>
        <taxon>Mytilus</taxon>
    </lineage>
</organism>
<dbReference type="PANTHER" id="PTHR46013">
    <property type="entry name" value="VASCULAR CELL ADHESION MOLECULE 1"/>
    <property type="match status" value="1"/>
</dbReference>
<feature type="compositionally biased region" description="Polar residues" evidence="1">
    <location>
        <begin position="716"/>
        <end position="725"/>
    </location>
</feature>
<dbReference type="InterPro" id="IPR013783">
    <property type="entry name" value="Ig-like_fold"/>
</dbReference>
<evidence type="ECO:0000313" key="4">
    <source>
        <dbReference type="EMBL" id="CAC5392017.1"/>
    </source>
</evidence>
<evidence type="ECO:0000259" key="3">
    <source>
        <dbReference type="PROSITE" id="PS50835"/>
    </source>
</evidence>
<feature type="region of interest" description="Disordered" evidence="1">
    <location>
        <begin position="609"/>
        <end position="633"/>
    </location>
</feature>
<sequence>MDQIIFVPETNGLNEYKSGRIAILGTFIFWSQMEIQNGCNDTTVTANIDENVTLSWTTGLTNKNYVEIKSPKSKLIFSKQYEGEIISNTKGEKYKFDEHSTDLNTINITVIHLDKADAGLYHAYDVDKETVDGCCLLVATTQPMKPTLTIDPEHPFVNDSVTLTCLSTVQRWPSYIPSNLSYQYFGYRRSDTKNDKLIIQTLTRLDKGINISCQATDDRRKGSIMSDTVILDPYYGPDNVVLTPEHTAINVTEGTTLGPIRCTATCNPKCLFKWKLYKTGTFENVLPGETLVVANITKNQTGIYRCRAVHPNDKSLHRRTDISVNVQYSPKITLFCISDNRCNATAYSYNEGMNPKITLRIESNPDPQLELNSSLLIVSPLSSTKQTNEFSTQLPSLKCEDSGNFTIHARNGIAYGDNRTVKLVICCKPRDVKTERKIGTKANTDINIVMNVISFPAPNVTWLRMTTFIWTVRIDKYDYRYNISSTVQITSEDDFGEHGIKICNSLGCIVENITLQPEDKPEAPLNFTVGTTTFRSVNLSWIVGFNGGHEQTFTVHFKTRDGDEVKKTVQTSETKTGSTSIEDYTSVDDNLTTSAEMTDTDIIEDIISSSSATDDQSDQEDEPVPPPRPSMNSVFAALNTLNAHLETVQNSNSTMSHWNFVNSFVMKHHIHMEPFVKSPSKSASMTPIFIGIGCGIAVILIIVTSLYVFCSRRNRGSTSESTKSNVLYAAVDKEQQKTKRRNPENEDSNLSNEPANAEYASVVKPKSKSKKVHYKEDEIESANNEYAVVDTSNKKIDYAENDNVYPNQGNPDLVIHQPLKTKPSGRSKNQDGLTYIEVSFTRKPKDRRRIIGAENRTEYVDIDFTRKADPLPESSDQ</sequence>
<evidence type="ECO:0000256" key="1">
    <source>
        <dbReference type="SAM" id="MobiDB-lite"/>
    </source>
</evidence>
<feature type="region of interest" description="Disordered" evidence="1">
    <location>
        <begin position="714"/>
        <end position="763"/>
    </location>
</feature>
<feature type="compositionally biased region" description="Basic and acidic residues" evidence="1">
    <location>
        <begin position="731"/>
        <end position="744"/>
    </location>
</feature>
<dbReference type="PROSITE" id="PS00290">
    <property type="entry name" value="IG_MHC"/>
    <property type="match status" value="1"/>
</dbReference>
<keyword evidence="5" id="KW-1185">Reference proteome</keyword>
<dbReference type="OrthoDB" id="6161364at2759"/>
<dbReference type="InterPro" id="IPR003006">
    <property type="entry name" value="Ig/MHC_CS"/>
</dbReference>